<dbReference type="GO" id="GO:0005975">
    <property type="term" value="P:carbohydrate metabolic process"/>
    <property type="evidence" value="ECO:0007669"/>
    <property type="project" value="InterPro"/>
</dbReference>
<dbReference type="PANTHER" id="PTHR10587">
    <property type="entry name" value="GLYCOSYL TRANSFERASE-RELATED"/>
    <property type="match status" value="1"/>
</dbReference>
<dbReference type="GO" id="GO:0016810">
    <property type="term" value="F:hydrolase activity, acting on carbon-nitrogen (but not peptide) bonds"/>
    <property type="evidence" value="ECO:0007669"/>
    <property type="project" value="InterPro"/>
</dbReference>
<dbReference type="InterPro" id="IPR011330">
    <property type="entry name" value="Glyco_hydro/deAcase_b/a-brl"/>
</dbReference>
<evidence type="ECO:0000313" key="2">
    <source>
        <dbReference type="EMBL" id="SVC29052.1"/>
    </source>
</evidence>
<reference evidence="2" key="1">
    <citation type="submission" date="2018-05" db="EMBL/GenBank/DDBJ databases">
        <authorList>
            <person name="Lanie J.A."/>
            <person name="Ng W.-L."/>
            <person name="Kazmierczak K.M."/>
            <person name="Andrzejewski T.M."/>
            <person name="Davidsen T.M."/>
            <person name="Wayne K.J."/>
            <person name="Tettelin H."/>
            <person name="Glass J.I."/>
            <person name="Rusch D."/>
            <person name="Podicherti R."/>
            <person name="Tsui H.-C.T."/>
            <person name="Winkler M.E."/>
        </authorList>
    </citation>
    <scope>NUCLEOTIDE SEQUENCE</scope>
</reference>
<feature type="non-terminal residue" evidence="2">
    <location>
        <position position="93"/>
    </location>
</feature>
<sequence length="93" mass="10377">MALSLTFDDGRSSQVTDGVPVLDSFNVKVTFYAQPENLLEEIELWQKAVASGHEFGNHTIGHPCTGNFAWVRYDDVALESYDIGRMRAEVLQA</sequence>
<evidence type="ECO:0000259" key="1">
    <source>
        <dbReference type="PROSITE" id="PS51677"/>
    </source>
</evidence>
<protein>
    <recommendedName>
        <fullName evidence="1">NodB homology domain-containing protein</fullName>
    </recommendedName>
</protein>
<dbReference type="InterPro" id="IPR050248">
    <property type="entry name" value="Polysacc_deacetylase_ArnD"/>
</dbReference>
<dbReference type="PROSITE" id="PS51677">
    <property type="entry name" value="NODB"/>
    <property type="match status" value="1"/>
</dbReference>
<organism evidence="2">
    <name type="scientific">marine metagenome</name>
    <dbReference type="NCBI Taxonomy" id="408172"/>
    <lineage>
        <taxon>unclassified sequences</taxon>
        <taxon>metagenomes</taxon>
        <taxon>ecological metagenomes</taxon>
    </lineage>
</organism>
<accession>A0A382L149</accession>
<dbReference type="AlphaFoldDB" id="A0A382L149"/>
<dbReference type="Gene3D" id="3.20.20.370">
    <property type="entry name" value="Glycoside hydrolase/deacetylase"/>
    <property type="match status" value="1"/>
</dbReference>
<proteinExistence type="predicted"/>
<dbReference type="Pfam" id="PF01522">
    <property type="entry name" value="Polysacc_deac_1"/>
    <property type="match status" value="1"/>
</dbReference>
<name>A0A382L149_9ZZZZ</name>
<feature type="domain" description="NodB homology" evidence="1">
    <location>
        <begin position="1"/>
        <end position="93"/>
    </location>
</feature>
<gene>
    <name evidence="2" type="ORF">METZ01_LOCUS281906</name>
</gene>
<dbReference type="InterPro" id="IPR002509">
    <property type="entry name" value="NODB_dom"/>
</dbReference>
<dbReference type="SUPFAM" id="SSF88713">
    <property type="entry name" value="Glycoside hydrolase/deacetylase"/>
    <property type="match status" value="1"/>
</dbReference>
<dbReference type="EMBL" id="UINC01083392">
    <property type="protein sequence ID" value="SVC29052.1"/>
    <property type="molecule type" value="Genomic_DNA"/>
</dbReference>